<keyword evidence="5" id="KW-0804">Transcription</keyword>
<evidence type="ECO:0000259" key="6">
    <source>
        <dbReference type="PROSITE" id="PS50931"/>
    </source>
</evidence>
<dbReference type="Pfam" id="PF00126">
    <property type="entry name" value="HTH_1"/>
    <property type="match status" value="1"/>
</dbReference>
<evidence type="ECO:0000313" key="8">
    <source>
        <dbReference type="Proteomes" id="UP000258927"/>
    </source>
</evidence>
<dbReference type="AlphaFoldDB" id="A0A2R4MJJ2"/>
<evidence type="ECO:0000256" key="4">
    <source>
        <dbReference type="ARBA" id="ARBA00023125"/>
    </source>
</evidence>
<dbReference type="PRINTS" id="PR00039">
    <property type="entry name" value="HTHLYSR"/>
</dbReference>
<dbReference type="GO" id="GO:0003700">
    <property type="term" value="F:DNA-binding transcription factor activity"/>
    <property type="evidence" value="ECO:0007669"/>
    <property type="project" value="InterPro"/>
</dbReference>
<keyword evidence="7" id="KW-0614">Plasmid</keyword>
<evidence type="ECO:0000256" key="2">
    <source>
        <dbReference type="ARBA" id="ARBA00022458"/>
    </source>
</evidence>
<proteinExistence type="inferred from homology"/>
<dbReference type="Gene3D" id="1.10.10.10">
    <property type="entry name" value="Winged helix-like DNA-binding domain superfamily/Winged helix DNA-binding domain"/>
    <property type="match status" value="1"/>
</dbReference>
<dbReference type="Pfam" id="PF03466">
    <property type="entry name" value="LysR_substrate"/>
    <property type="match status" value="1"/>
</dbReference>
<sequence>MNFATFDLNLMRVLDALLREQSTVKAAQKLNLSQSAVSSALSRLRHTLDDQLFIRRGNRLVPTDYAQKIALPLREELDRLEALFAQPKSFDPSAEHMDFRIAASDFFAELLMPVLANDMASAAPNIQPKLIDLVPDRYIQTVEQGSSDLALIPDETVGNWAEKEFLFHSAFAVIARRNHPALQKANIKAGELMPLDLFCALRHALFSPEGNSSAMGDAALAKLGRTRKVGMTLQVFSGVCRVVSESDMIALIPWQLGQKWADQMQLDIFVPPMHVPVVKIVGVWHKRSTNNPAHRWVREQIFAEMKKLDAIQPDLSAWPQAGA</sequence>
<comment type="similarity">
    <text evidence="1">Belongs to the LysR transcriptional regulatory family.</text>
</comment>
<dbReference type="PANTHER" id="PTHR30118:SF15">
    <property type="entry name" value="TRANSCRIPTIONAL REGULATORY PROTEIN"/>
    <property type="match status" value="1"/>
</dbReference>
<evidence type="ECO:0000313" key="7">
    <source>
        <dbReference type="EMBL" id="AVX06140.1"/>
    </source>
</evidence>
<dbReference type="Gene3D" id="3.40.190.10">
    <property type="entry name" value="Periplasmic binding protein-like II"/>
    <property type="match status" value="2"/>
</dbReference>
<evidence type="ECO:0000256" key="5">
    <source>
        <dbReference type="ARBA" id="ARBA00023163"/>
    </source>
</evidence>
<organism evidence="7 8">
    <name type="scientific">Maritalea myrionectae</name>
    <dbReference type="NCBI Taxonomy" id="454601"/>
    <lineage>
        <taxon>Bacteria</taxon>
        <taxon>Pseudomonadati</taxon>
        <taxon>Pseudomonadota</taxon>
        <taxon>Alphaproteobacteria</taxon>
        <taxon>Hyphomicrobiales</taxon>
        <taxon>Devosiaceae</taxon>
        <taxon>Maritalea</taxon>
    </lineage>
</organism>
<dbReference type="InterPro" id="IPR005119">
    <property type="entry name" value="LysR_subst-bd"/>
</dbReference>
<protein>
    <submittedName>
        <fullName evidence="7">Nodulation protein D</fullName>
    </submittedName>
</protein>
<geneLocation type="plasmid" evidence="8">
    <name>phl2708y3</name>
</geneLocation>
<keyword evidence="8" id="KW-1185">Reference proteome</keyword>
<dbReference type="PANTHER" id="PTHR30118">
    <property type="entry name" value="HTH-TYPE TRANSCRIPTIONAL REGULATOR LEUO-RELATED"/>
    <property type="match status" value="1"/>
</dbReference>
<feature type="domain" description="HTH lysR-type" evidence="6">
    <location>
        <begin position="6"/>
        <end position="63"/>
    </location>
</feature>
<dbReference type="CDD" id="cd08417">
    <property type="entry name" value="PBP2_Nitroaromatics_like"/>
    <property type="match status" value="1"/>
</dbReference>
<dbReference type="InterPro" id="IPR000847">
    <property type="entry name" value="LysR_HTH_N"/>
</dbReference>
<dbReference type="InterPro" id="IPR050389">
    <property type="entry name" value="LysR-type_TF"/>
</dbReference>
<dbReference type="SUPFAM" id="SSF46785">
    <property type="entry name" value="Winged helix' DNA-binding domain"/>
    <property type="match status" value="1"/>
</dbReference>
<accession>A0A2R4MJJ2</accession>
<reference evidence="7 8" key="1">
    <citation type="submission" date="2017-05" db="EMBL/GenBank/DDBJ databases">
        <title>Genome Analysis of Maritalea myrionectae HL2708#5.</title>
        <authorList>
            <consortium name="Cotde Inc.-PKNU"/>
            <person name="Jang D."/>
            <person name="Oh H.-M."/>
        </authorList>
    </citation>
    <scope>NUCLEOTIDE SEQUENCE [LARGE SCALE GENOMIC DNA]</scope>
    <source>
        <strain evidence="7 8">HL2708#5</strain>
        <plasmid evidence="8">phl2708y3</plasmid>
    </source>
</reference>
<keyword evidence="2" id="KW-0536">Nodulation</keyword>
<dbReference type="Proteomes" id="UP000258927">
    <property type="component" value="Plasmid pHL2708Y3"/>
</dbReference>
<dbReference type="PROSITE" id="PS50931">
    <property type="entry name" value="HTH_LYSR"/>
    <property type="match status" value="1"/>
</dbReference>
<keyword evidence="4" id="KW-0238">DNA-binding</keyword>
<evidence type="ECO:0000256" key="3">
    <source>
        <dbReference type="ARBA" id="ARBA00023015"/>
    </source>
</evidence>
<dbReference type="RefSeq" id="WP_027836207.1">
    <property type="nucleotide sequence ID" value="NZ_CP021332.1"/>
</dbReference>
<dbReference type="SUPFAM" id="SSF53850">
    <property type="entry name" value="Periplasmic binding protein-like II"/>
    <property type="match status" value="1"/>
</dbReference>
<gene>
    <name evidence="7" type="ORF">MXMO3_03637</name>
</gene>
<dbReference type="EMBL" id="CP021332">
    <property type="protein sequence ID" value="AVX06140.1"/>
    <property type="molecule type" value="Genomic_DNA"/>
</dbReference>
<dbReference type="STRING" id="1122213.GCA_000423365_03446"/>
<dbReference type="InterPro" id="IPR036388">
    <property type="entry name" value="WH-like_DNA-bd_sf"/>
</dbReference>
<dbReference type="GO" id="GO:0003677">
    <property type="term" value="F:DNA binding"/>
    <property type="evidence" value="ECO:0007669"/>
    <property type="project" value="UniProtKB-KW"/>
</dbReference>
<keyword evidence="3" id="KW-0805">Transcription regulation</keyword>
<dbReference type="KEGG" id="mmyr:MXMO3_03637"/>
<name>A0A2R4MJJ2_9HYPH</name>
<evidence type="ECO:0000256" key="1">
    <source>
        <dbReference type="ARBA" id="ARBA00009437"/>
    </source>
</evidence>
<dbReference type="InterPro" id="IPR036390">
    <property type="entry name" value="WH_DNA-bd_sf"/>
</dbReference>
<dbReference type="InterPro" id="IPR037402">
    <property type="entry name" value="YidZ_PBP2"/>
</dbReference>